<feature type="domain" description="Stress-response A/B barrel" evidence="1">
    <location>
        <begin position="2"/>
        <end position="94"/>
    </location>
</feature>
<dbReference type="Proteomes" id="UP000315925">
    <property type="component" value="Chromosome"/>
</dbReference>
<dbReference type="InterPro" id="IPR013097">
    <property type="entry name" value="Dabb"/>
</dbReference>
<dbReference type="RefSeq" id="WP_039721662.1">
    <property type="nucleotide sequence ID" value="NZ_CP037899.1"/>
</dbReference>
<organism evidence="3 5">
    <name type="scientific">Methylacidiphilum kamchatkense Kam1</name>
    <dbReference type="NCBI Taxonomy" id="1202785"/>
    <lineage>
        <taxon>Bacteria</taxon>
        <taxon>Pseudomonadati</taxon>
        <taxon>Verrucomicrobiota</taxon>
        <taxon>Methylacidiphilae</taxon>
        <taxon>Methylacidiphilales</taxon>
        <taxon>Methylacidiphilaceae</taxon>
        <taxon>Methylacidiphilum (ex Ratnadevi et al. 2023)</taxon>
    </lineage>
</organism>
<keyword evidence="4" id="KW-1185">Reference proteome</keyword>
<dbReference type="Proteomes" id="UP000031594">
    <property type="component" value="Unassembled WGS sequence"/>
</dbReference>
<evidence type="ECO:0000313" key="3">
    <source>
        <dbReference type="EMBL" id="QDQ42257.1"/>
    </source>
</evidence>
<reference evidence="2 4" key="1">
    <citation type="submission" date="2014-08" db="EMBL/GenBank/DDBJ databases">
        <title>Methylacidiphilum kamchatkense strain Kam1 draft genome sequence.</title>
        <authorList>
            <person name="Birkeland N.-K."/>
            <person name="Erikstad H.A."/>
        </authorList>
    </citation>
    <scope>NUCLEOTIDE SEQUENCE [LARGE SCALE GENOMIC DNA]</scope>
    <source>
        <strain evidence="2 4">Kam1</strain>
    </source>
</reference>
<dbReference type="SUPFAM" id="SSF54909">
    <property type="entry name" value="Dimeric alpha+beta barrel"/>
    <property type="match status" value="1"/>
</dbReference>
<dbReference type="OrthoDB" id="195903at2"/>
<evidence type="ECO:0000313" key="4">
    <source>
        <dbReference type="Proteomes" id="UP000031594"/>
    </source>
</evidence>
<dbReference type="InterPro" id="IPR011008">
    <property type="entry name" value="Dimeric_a/b-barrel"/>
</dbReference>
<gene>
    <name evidence="2" type="ORF">A946_07555</name>
    <name evidence="3" type="ORF">kam1_1026</name>
</gene>
<dbReference type="KEGG" id="mkc:kam1_1026"/>
<sequence length="101" mass="11942">MIHHLCFLSSQNVSSPEQIDNLMIETRVRLLKIPEIMNLRVGKNISPNGSYFFFFSFDVDSIEKLELVKQSPYYYQFEKQILAPLSAIRTEYDFEMEPRSK</sequence>
<protein>
    <submittedName>
        <fullName evidence="3">Stress responsive alpha/beta barrel protein</fullName>
    </submittedName>
</protein>
<accession>A0A0C1RJU5</accession>
<reference evidence="5" key="3">
    <citation type="submission" date="2019-03" db="EMBL/GenBank/DDBJ databases">
        <title>Complete genome of Methylacidiphilum kamchatkense Kam1.</title>
        <authorList>
            <person name="Kruse T."/>
            <person name="Murarilal Ratnadevi C."/>
            <person name="Erikstad H.-A."/>
            <person name="Birkeland N.-K."/>
        </authorList>
    </citation>
    <scope>NUCLEOTIDE SEQUENCE [LARGE SCALE GENOMIC DNA]</scope>
    <source>
        <strain evidence="5">kam1</strain>
    </source>
</reference>
<dbReference type="Gene3D" id="3.30.70.100">
    <property type="match status" value="1"/>
</dbReference>
<evidence type="ECO:0000313" key="2">
    <source>
        <dbReference type="EMBL" id="KIE58337.1"/>
    </source>
</evidence>
<dbReference type="Pfam" id="PF07876">
    <property type="entry name" value="Dabb"/>
    <property type="match status" value="1"/>
</dbReference>
<dbReference type="AlphaFoldDB" id="A0A0C1RJU5"/>
<proteinExistence type="predicted"/>
<dbReference type="PROSITE" id="PS51502">
    <property type="entry name" value="S_R_A_B_BARREL"/>
    <property type="match status" value="1"/>
</dbReference>
<name>A0A0C1RJU5_9BACT</name>
<dbReference type="EMBL" id="JQNX01000005">
    <property type="protein sequence ID" value="KIE58337.1"/>
    <property type="molecule type" value="Genomic_DNA"/>
</dbReference>
<evidence type="ECO:0000313" key="5">
    <source>
        <dbReference type="Proteomes" id="UP000315925"/>
    </source>
</evidence>
<evidence type="ECO:0000259" key="1">
    <source>
        <dbReference type="PROSITE" id="PS51502"/>
    </source>
</evidence>
<dbReference type="EMBL" id="CP037899">
    <property type="protein sequence ID" value="QDQ42257.1"/>
    <property type="molecule type" value="Genomic_DNA"/>
</dbReference>
<reference evidence="3" key="2">
    <citation type="journal article" date="2019" name="BMC Genomics">
        <title>Complete genome sequence analysis of the thermoacidophilic verrucomicrobial methanotroph 'Candidatus Methylacidiphilum kamchatkense' strain Kam1 and comparison with its closest relatives.</title>
        <authorList>
            <person name="Kruse T."/>
            <person name="Ratnadevi C.M."/>
            <person name="Erikstad H.A."/>
            <person name="Birkeland N.K."/>
        </authorList>
    </citation>
    <scope>NUCLEOTIDE SEQUENCE</scope>
    <source>
        <strain evidence="3">Kam1</strain>
    </source>
</reference>